<dbReference type="PATRIC" id="fig|1411021.3.peg.516"/>
<evidence type="ECO:0000313" key="2">
    <source>
        <dbReference type="EMBL" id="ETK10379.1"/>
    </source>
</evidence>
<dbReference type="Proteomes" id="UP000018874">
    <property type="component" value="Unassembled WGS sequence"/>
</dbReference>
<organism evidence="2 3">
    <name type="scientific">Tannerella sp. oral taxon BU063 isolate Cell 6/7/9</name>
    <dbReference type="NCBI Taxonomy" id="1411021"/>
    <lineage>
        <taxon>Bacteria</taxon>
        <taxon>Pseudomonadati</taxon>
        <taxon>Bacteroidota</taxon>
        <taxon>Bacteroidia</taxon>
        <taxon>Bacteroidales</taxon>
        <taxon>Tannerellaceae</taxon>
        <taxon>Tannerella</taxon>
    </lineage>
</organism>
<proteinExistence type="predicted"/>
<protein>
    <submittedName>
        <fullName evidence="2">Toxin-antitoxin system protein</fullName>
    </submittedName>
</protein>
<reference evidence="2 3" key="1">
    <citation type="submission" date="2013-11" db="EMBL/GenBank/DDBJ databases">
        <title>Single cell genomics of uncultured Tannerella BU063 (oral taxon 286).</title>
        <authorList>
            <person name="Beall C.J."/>
            <person name="Campbell A.G."/>
            <person name="Griffen A.L."/>
            <person name="Podar M."/>
            <person name="Leys E.J."/>
        </authorList>
    </citation>
    <scope>NUCLEOTIDE SEQUENCE [LARGE SCALE GENOMIC DNA]</scope>
    <source>
        <strain evidence="2">Cell 6/7/9</strain>
    </source>
</reference>
<dbReference type="Pfam" id="PF03869">
    <property type="entry name" value="Arc"/>
    <property type="match status" value="1"/>
</dbReference>
<dbReference type="EMBL" id="AYYD01000748">
    <property type="protein sequence ID" value="ETK10379.1"/>
    <property type="molecule type" value="Genomic_DNA"/>
</dbReference>
<keyword evidence="3" id="KW-1185">Reference proteome</keyword>
<feature type="domain" description="Arc-like DNA binding" evidence="1">
    <location>
        <begin position="10"/>
        <end position="45"/>
    </location>
</feature>
<dbReference type="GO" id="GO:0006355">
    <property type="term" value="P:regulation of DNA-templated transcription"/>
    <property type="evidence" value="ECO:0007669"/>
    <property type="project" value="InterPro"/>
</dbReference>
<evidence type="ECO:0000313" key="3">
    <source>
        <dbReference type="Proteomes" id="UP000018874"/>
    </source>
</evidence>
<dbReference type="AlphaFoldDB" id="W2CT27"/>
<evidence type="ECO:0000259" key="1">
    <source>
        <dbReference type="Pfam" id="PF03869"/>
    </source>
</evidence>
<dbReference type="InterPro" id="IPR013321">
    <property type="entry name" value="Arc_rbn_hlx_hlx"/>
</dbReference>
<dbReference type="SUPFAM" id="SSF47598">
    <property type="entry name" value="Ribbon-helix-helix"/>
    <property type="match status" value="1"/>
</dbReference>
<dbReference type="Gene3D" id="1.10.1220.10">
    <property type="entry name" value="Met repressor-like"/>
    <property type="match status" value="1"/>
</dbReference>
<dbReference type="InterPro" id="IPR010985">
    <property type="entry name" value="Ribbon_hlx_hlx"/>
</dbReference>
<gene>
    <name evidence="2" type="ORF">T231_05270</name>
</gene>
<sequence>MDAVKRKKQTTFRLSTELRGRLREKAAEEHRSMNDLVEGILLDALYYEPNEETIAAIEEARAGRYAGTIDLSSREAFIRSCSE</sequence>
<comment type="caution">
    <text evidence="2">The sequence shown here is derived from an EMBL/GenBank/DDBJ whole genome shotgun (WGS) entry which is preliminary data.</text>
</comment>
<name>W2CT27_9BACT</name>
<dbReference type="GO" id="GO:0003677">
    <property type="term" value="F:DNA binding"/>
    <property type="evidence" value="ECO:0007669"/>
    <property type="project" value="InterPro"/>
</dbReference>
<dbReference type="InterPro" id="IPR005569">
    <property type="entry name" value="Arc_DNA-bd_dom"/>
</dbReference>
<accession>W2CT27</accession>